<dbReference type="GO" id="GO:0046854">
    <property type="term" value="P:phosphatidylinositol phosphate biosynthetic process"/>
    <property type="evidence" value="ECO:0007669"/>
    <property type="project" value="InterPro"/>
</dbReference>
<evidence type="ECO:0000256" key="5">
    <source>
        <dbReference type="ARBA" id="ARBA00022723"/>
    </source>
</evidence>
<dbReference type="PANTHER" id="PTHR43028">
    <property type="entry name" value="3'(2'),5'-BISPHOSPHATE NUCLEOTIDASE 1"/>
    <property type="match status" value="1"/>
</dbReference>
<dbReference type="CDD" id="cd01638">
    <property type="entry name" value="CysQ"/>
    <property type="match status" value="1"/>
</dbReference>
<accession>M7NAJ2</accession>
<dbReference type="PRINTS" id="PR00377">
    <property type="entry name" value="IMPHPHTASES"/>
</dbReference>
<dbReference type="HAMAP" id="MF_02095">
    <property type="entry name" value="CysQ"/>
    <property type="match status" value="1"/>
</dbReference>
<dbReference type="Pfam" id="PF00459">
    <property type="entry name" value="Inositol_P"/>
    <property type="match status" value="1"/>
</dbReference>
<feature type="binding site" evidence="10">
    <location>
        <position position="76"/>
    </location>
    <ligand>
        <name>Mg(2+)</name>
        <dbReference type="ChEBI" id="CHEBI:18420"/>
        <label>1</label>
        <note>catalytic</note>
    </ligand>
</feature>
<dbReference type="InterPro" id="IPR020583">
    <property type="entry name" value="Inositol_monoP_metal-BS"/>
</dbReference>
<feature type="binding site" evidence="9">
    <location>
        <position position="96"/>
    </location>
    <ligand>
        <name>Mg(2+)</name>
        <dbReference type="ChEBI" id="CHEBI:18420"/>
        <label>2</label>
    </ligand>
</feature>
<comment type="catalytic activity">
    <reaction evidence="1 9">
        <text>adenosine 3',5'-bisphosphate + H2O = AMP + phosphate</text>
        <dbReference type="Rhea" id="RHEA:10040"/>
        <dbReference type="ChEBI" id="CHEBI:15377"/>
        <dbReference type="ChEBI" id="CHEBI:43474"/>
        <dbReference type="ChEBI" id="CHEBI:58343"/>
        <dbReference type="ChEBI" id="CHEBI:456215"/>
        <dbReference type="EC" id="3.1.3.7"/>
    </reaction>
</comment>
<dbReference type="GO" id="GO:0000287">
    <property type="term" value="F:magnesium ion binding"/>
    <property type="evidence" value="ECO:0007669"/>
    <property type="project" value="UniProtKB-UniRule"/>
</dbReference>
<dbReference type="PATRIC" id="fig|1279009.4.peg.555"/>
<feature type="binding site" evidence="9">
    <location>
        <position position="221"/>
    </location>
    <ligand>
        <name>Mg(2+)</name>
        <dbReference type="ChEBI" id="CHEBI:18420"/>
        <label>2</label>
    </ligand>
</feature>
<keyword evidence="6 9" id="KW-0378">Hydrolase</keyword>
<comment type="function">
    <text evidence="9">Converts adenosine-3',5'-bisphosphate (PAP) to AMP.</text>
</comment>
<dbReference type="SUPFAM" id="SSF56655">
    <property type="entry name" value="Carbohydrate phosphatase"/>
    <property type="match status" value="1"/>
</dbReference>
<feature type="binding site" evidence="10">
    <location>
        <position position="99"/>
    </location>
    <ligand>
        <name>Mg(2+)</name>
        <dbReference type="ChEBI" id="CHEBI:18420"/>
        <label>1</label>
        <note>catalytic</note>
    </ligand>
</feature>
<dbReference type="EC" id="3.1.3.7" evidence="9"/>
<dbReference type="Proteomes" id="UP000011910">
    <property type="component" value="Unassembled WGS sequence"/>
</dbReference>
<dbReference type="Gene3D" id="3.40.190.80">
    <property type="match status" value="1"/>
</dbReference>
<feature type="binding site" evidence="10">
    <location>
        <position position="96"/>
    </location>
    <ligand>
        <name>Mg(2+)</name>
        <dbReference type="ChEBI" id="CHEBI:18420"/>
        <label>1</label>
        <note>catalytic</note>
    </ligand>
</feature>
<evidence type="ECO:0000313" key="12">
    <source>
        <dbReference type="Proteomes" id="UP000011910"/>
    </source>
</evidence>
<comment type="cofactor">
    <cofactor evidence="9 10">
        <name>Mg(2+)</name>
        <dbReference type="ChEBI" id="CHEBI:18420"/>
    </cofactor>
</comment>
<protein>
    <recommendedName>
        <fullName evidence="9">3'(2'),5'-bisphosphate nucleotidase CysQ</fullName>
        <ecNumber evidence="9">3.1.3.7</ecNumber>
    </recommendedName>
    <alternativeName>
        <fullName evidence="9">3'(2'),5-bisphosphonucleoside 3'(2')-phosphohydrolase</fullName>
    </alternativeName>
    <alternativeName>
        <fullName evidence="9">3'-phosphoadenosine 5'-phosphate phosphatase</fullName>
        <shortName evidence="9">PAP phosphatase</shortName>
    </alternativeName>
</protein>
<comment type="subcellular location">
    <subcellularLocation>
        <location evidence="9">Cell membrane</location>
        <topology evidence="9">Peripheral membrane protein</topology>
        <orientation evidence="9">Cytoplasmic side</orientation>
    </subcellularLocation>
</comment>
<dbReference type="GO" id="GO:0005886">
    <property type="term" value="C:plasma membrane"/>
    <property type="evidence" value="ECO:0007669"/>
    <property type="project" value="UniProtKB-SubCell"/>
</dbReference>
<evidence type="ECO:0000256" key="9">
    <source>
        <dbReference type="HAMAP-Rule" id="MF_02095"/>
    </source>
</evidence>
<dbReference type="eggNOG" id="COG1218">
    <property type="taxonomic scope" value="Bacteria"/>
</dbReference>
<dbReference type="GO" id="GO:0050427">
    <property type="term" value="P:3'-phosphoadenosine 5'-phosphosulfate metabolic process"/>
    <property type="evidence" value="ECO:0007669"/>
    <property type="project" value="TreeGrafter"/>
</dbReference>
<dbReference type="GO" id="GO:0000103">
    <property type="term" value="P:sulfate assimilation"/>
    <property type="evidence" value="ECO:0007669"/>
    <property type="project" value="TreeGrafter"/>
</dbReference>
<keyword evidence="7 9" id="KW-0460">Magnesium</keyword>
<keyword evidence="8 9" id="KW-0472">Membrane</keyword>
<feature type="binding site" evidence="9">
    <location>
        <begin position="98"/>
        <end position="101"/>
    </location>
    <ligand>
        <name>substrate</name>
    </ligand>
</feature>
<gene>
    <name evidence="9 11" type="primary">cysQ</name>
    <name evidence="11" type="ORF">ADICEAN_00543</name>
</gene>
<evidence type="ECO:0000256" key="7">
    <source>
        <dbReference type="ARBA" id="ARBA00022842"/>
    </source>
</evidence>
<feature type="binding site" evidence="9">
    <location>
        <position position="99"/>
    </location>
    <ligand>
        <name>Mg(2+)</name>
        <dbReference type="ChEBI" id="CHEBI:18420"/>
        <label>2</label>
    </ligand>
</feature>
<evidence type="ECO:0000256" key="4">
    <source>
        <dbReference type="ARBA" id="ARBA00022519"/>
    </source>
</evidence>
<feature type="binding site" evidence="9">
    <location>
        <position position="76"/>
    </location>
    <ligand>
        <name>substrate</name>
    </ligand>
</feature>
<evidence type="ECO:0000256" key="2">
    <source>
        <dbReference type="ARBA" id="ARBA00005289"/>
    </source>
</evidence>
<dbReference type="NCBIfam" id="TIGR01331">
    <property type="entry name" value="bisphos_cysQ"/>
    <property type="match status" value="1"/>
</dbReference>
<keyword evidence="4" id="KW-0997">Cell inner membrane</keyword>
<dbReference type="PROSITE" id="PS00629">
    <property type="entry name" value="IMP_1"/>
    <property type="match status" value="1"/>
</dbReference>
<organism evidence="11 12">
    <name type="scientific">Cesiribacter andamanensis AMV16</name>
    <dbReference type="NCBI Taxonomy" id="1279009"/>
    <lineage>
        <taxon>Bacteria</taxon>
        <taxon>Pseudomonadati</taxon>
        <taxon>Bacteroidota</taxon>
        <taxon>Cytophagia</taxon>
        <taxon>Cytophagales</taxon>
        <taxon>Cesiribacteraceae</taxon>
        <taxon>Cesiribacter</taxon>
    </lineage>
</organism>
<dbReference type="STRING" id="1279009.ADICEAN_00543"/>
<feature type="binding site" evidence="9">
    <location>
        <position position="96"/>
    </location>
    <ligand>
        <name>Mg(2+)</name>
        <dbReference type="ChEBI" id="CHEBI:18420"/>
        <label>1</label>
    </ligand>
</feature>
<comment type="similarity">
    <text evidence="2 9">Belongs to the inositol monophosphatase superfamily. CysQ family.</text>
</comment>
<evidence type="ECO:0000256" key="1">
    <source>
        <dbReference type="ARBA" id="ARBA00001625"/>
    </source>
</evidence>
<dbReference type="InterPro" id="IPR000760">
    <property type="entry name" value="Inositol_monophosphatase-like"/>
</dbReference>
<dbReference type="InterPro" id="IPR006240">
    <property type="entry name" value="CysQ"/>
</dbReference>
<dbReference type="InterPro" id="IPR050725">
    <property type="entry name" value="CysQ/Inositol_MonoPase"/>
</dbReference>
<keyword evidence="3 9" id="KW-1003">Cell membrane</keyword>
<dbReference type="EMBL" id="AODQ01000008">
    <property type="protein sequence ID" value="EMR04257.1"/>
    <property type="molecule type" value="Genomic_DNA"/>
</dbReference>
<dbReference type="InterPro" id="IPR020550">
    <property type="entry name" value="Inositol_monophosphatase_CS"/>
</dbReference>
<feature type="binding site" evidence="10">
    <location>
        <position position="221"/>
    </location>
    <ligand>
        <name>Mg(2+)</name>
        <dbReference type="ChEBI" id="CHEBI:18420"/>
        <label>1</label>
        <note>catalytic</note>
    </ligand>
</feature>
<dbReference type="RefSeq" id="WP_009193950.1">
    <property type="nucleotide sequence ID" value="NZ_AODQ01000008.1"/>
</dbReference>
<feature type="binding site" evidence="9">
    <location>
        <position position="76"/>
    </location>
    <ligand>
        <name>Mg(2+)</name>
        <dbReference type="ChEBI" id="CHEBI:18420"/>
        <label>1</label>
    </ligand>
</feature>
<feature type="binding site" evidence="9">
    <location>
        <position position="221"/>
    </location>
    <ligand>
        <name>substrate</name>
    </ligand>
</feature>
<reference evidence="11 12" key="1">
    <citation type="journal article" date="2013" name="Genome Announc.">
        <title>Draft Genome Sequence of Cesiribacter andamanensis Strain AMV16T, Isolated from a Soil Sample from a Mud Volcano in the Andaman Islands, India.</title>
        <authorList>
            <person name="Shivaji S."/>
            <person name="Ara S."/>
            <person name="Begum Z."/>
            <person name="Srinivas T.N."/>
            <person name="Singh A."/>
            <person name="Kumar Pinnaka A."/>
        </authorList>
    </citation>
    <scope>NUCLEOTIDE SEQUENCE [LARGE SCALE GENOMIC DNA]</scope>
    <source>
        <strain evidence="11 12">AMV16</strain>
    </source>
</reference>
<evidence type="ECO:0000256" key="8">
    <source>
        <dbReference type="ARBA" id="ARBA00023136"/>
    </source>
</evidence>
<dbReference type="Gene3D" id="3.30.540.10">
    <property type="entry name" value="Fructose-1,6-Bisphosphatase, subunit A, domain 1"/>
    <property type="match status" value="1"/>
</dbReference>
<feature type="binding site" evidence="10">
    <location>
        <position position="98"/>
    </location>
    <ligand>
        <name>Mg(2+)</name>
        <dbReference type="ChEBI" id="CHEBI:18420"/>
        <label>1</label>
        <note>catalytic</note>
    </ligand>
</feature>
<dbReference type="GO" id="GO:0008441">
    <property type="term" value="F:3'(2'),5'-bisphosphate nucleotidase activity"/>
    <property type="evidence" value="ECO:0007669"/>
    <property type="project" value="UniProtKB-UniRule"/>
</dbReference>
<keyword evidence="5 9" id="KW-0479">Metal-binding</keyword>
<evidence type="ECO:0000256" key="10">
    <source>
        <dbReference type="PIRSR" id="PIRSR600760-2"/>
    </source>
</evidence>
<name>M7NAJ2_9BACT</name>
<comment type="caution">
    <text evidence="11">The sequence shown here is derived from an EMBL/GenBank/DDBJ whole genome shotgun (WGS) entry which is preliminary data.</text>
</comment>
<proteinExistence type="inferred from homology"/>
<evidence type="ECO:0000313" key="11">
    <source>
        <dbReference type="EMBL" id="EMR04257.1"/>
    </source>
</evidence>
<feature type="binding site" evidence="9">
    <location>
        <position position="98"/>
    </location>
    <ligand>
        <name>Mg(2+)</name>
        <dbReference type="ChEBI" id="CHEBI:18420"/>
        <label>1</label>
    </ligand>
</feature>
<dbReference type="PROSITE" id="PS00630">
    <property type="entry name" value="IMP_2"/>
    <property type="match status" value="1"/>
</dbReference>
<sequence>MTPTPTLLSQEDIIYLLETARLAGAEILAVYHNASLFNAVDYKADDSPLTIADQRAHLLIEKRLQQRFPHIPILSEEGSHIPYAERQHWSRCWLVDPLDGTKEFIKRNGEFTVNIALIEQGKTQWGVIYVPDGEVLYWGGAAYGAFKQAGGVEVQKLQVSNKEQDLIAVGSRSHSGEEDEAILKQYPIKDFVSSGSSIKFCLVAEGAADLYYRGKPTMEWDTAAGQAIVEGAGGQVLMGDKPMRYNRENLRNGSFMCKGF</sequence>
<dbReference type="AlphaFoldDB" id="M7NAJ2"/>
<dbReference type="PANTHER" id="PTHR43028:SF5">
    <property type="entry name" value="3'(2'),5'-BISPHOSPHATE NUCLEOTIDASE 1"/>
    <property type="match status" value="1"/>
</dbReference>
<evidence type="ECO:0000256" key="6">
    <source>
        <dbReference type="ARBA" id="ARBA00022801"/>
    </source>
</evidence>
<keyword evidence="12" id="KW-1185">Reference proteome</keyword>
<evidence type="ECO:0000256" key="3">
    <source>
        <dbReference type="ARBA" id="ARBA00022475"/>
    </source>
</evidence>
<dbReference type="OrthoDB" id="9772456at2"/>